<sequence>MDVDLVEPGTRQVSLNECFASSRVGQSDAEFRCLCGSRQRTDRARARLWVDSDPHPRRGGPGSGLIRPVRVGGGCACPVRVCIERCLGCENRIESFEFCIVVDVHRHTQRHCTCKFGQGLRRRVEDDALRCEACGQGKVELAGTGDLASRADICVVAQQGSQRHGFAGHGVEDFGVPRECRNQVLVRARDLVEVDESEHRSRIIEYRRRSVNTVGLGTGSYDTAFTG</sequence>
<evidence type="ECO:0000313" key="2">
    <source>
        <dbReference type="Proteomes" id="UP000234525"/>
    </source>
</evidence>
<gene>
    <name evidence="1" type="ORF">BAUR9175_00722</name>
</gene>
<organism evidence="1 2">
    <name type="scientific">Brevibacterium aurantiacum</name>
    <dbReference type="NCBI Taxonomy" id="273384"/>
    <lineage>
        <taxon>Bacteria</taxon>
        <taxon>Bacillati</taxon>
        <taxon>Actinomycetota</taxon>
        <taxon>Actinomycetes</taxon>
        <taxon>Micrococcales</taxon>
        <taxon>Brevibacteriaceae</taxon>
        <taxon>Brevibacterium</taxon>
    </lineage>
</organism>
<proteinExistence type="predicted"/>
<protein>
    <submittedName>
        <fullName evidence="1">Uncharacterized protein</fullName>
    </submittedName>
</protein>
<evidence type="ECO:0000313" key="1">
    <source>
        <dbReference type="EMBL" id="SMX68349.1"/>
    </source>
</evidence>
<keyword evidence="2" id="KW-1185">Reference proteome</keyword>
<reference evidence="1" key="1">
    <citation type="submission" date="2017-03" db="EMBL/GenBank/DDBJ databases">
        <authorList>
            <person name="Monnet C."/>
        </authorList>
    </citation>
    <scope>NUCLEOTIDE SEQUENCE [LARGE SCALE GENOMIC DNA]</scope>
    <source>
        <strain evidence="1">ATCC 9175</strain>
    </source>
</reference>
<dbReference type="AlphaFoldDB" id="A0A2H1HZH6"/>
<dbReference type="EMBL" id="FXZB01000003">
    <property type="protein sequence ID" value="SMX68349.1"/>
    <property type="molecule type" value="Genomic_DNA"/>
</dbReference>
<name>A0A2H1HZH6_BREAU</name>
<comment type="caution">
    <text evidence="1">The sequence shown here is derived from an EMBL/GenBank/DDBJ whole genome shotgun (WGS) entry which is preliminary data.</text>
</comment>
<dbReference type="Proteomes" id="UP000234525">
    <property type="component" value="Unassembled WGS sequence"/>
</dbReference>
<accession>A0A2H1HZH6</accession>